<dbReference type="Gene3D" id="2.160.20.70">
    <property type="match status" value="1"/>
</dbReference>
<dbReference type="PANTHER" id="PTHR34108:SF1">
    <property type="entry name" value="SEPTUM SITE-DETERMINING PROTEIN MINC"/>
    <property type="match status" value="1"/>
</dbReference>
<dbReference type="GO" id="GO:1901891">
    <property type="term" value="P:regulation of cell septum assembly"/>
    <property type="evidence" value="ECO:0007669"/>
    <property type="project" value="InterPro"/>
</dbReference>
<evidence type="ECO:0000256" key="5">
    <source>
        <dbReference type="ARBA" id="ARBA00025606"/>
    </source>
</evidence>
<gene>
    <name evidence="6 9" type="primary">minC</name>
    <name evidence="9" type="ORF">C7H79_09915</name>
</gene>
<proteinExistence type="inferred from homology"/>
<evidence type="ECO:0000256" key="4">
    <source>
        <dbReference type="ARBA" id="ARBA00023306"/>
    </source>
</evidence>
<comment type="similarity">
    <text evidence="1 6">Belongs to the MinC family.</text>
</comment>
<feature type="domain" description="Septum formation inhibitor MinC N-terminal" evidence="8">
    <location>
        <begin position="8"/>
        <end position="80"/>
    </location>
</feature>
<evidence type="ECO:0000256" key="2">
    <source>
        <dbReference type="ARBA" id="ARBA00022618"/>
    </source>
</evidence>
<dbReference type="InterPro" id="IPR013033">
    <property type="entry name" value="MinC"/>
</dbReference>
<evidence type="ECO:0000259" key="8">
    <source>
        <dbReference type="Pfam" id="PF05209"/>
    </source>
</evidence>
<dbReference type="InterPro" id="IPR036145">
    <property type="entry name" value="MinC_C_sf"/>
</dbReference>
<dbReference type="GO" id="GO:0000902">
    <property type="term" value="P:cell morphogenesis"/>
    <property type="evidence" value="ECO:0007669"/>
    <property type="project" value="InterPro"/>
</dbReference>
<reference evidence="9 10" key="1">
    <citation type="submission" date="2018-03" db="EMBL/GenBank/DDBJ databases">
        <title>Draft genome of Nitrosomonas supralitoralis APG5.</title>
        <authorList>
            <person name="Urakawa H."/>
            <person name="Lopez J.V."/>
        </authorList>
    </citation>
    <scope>NUCLEOTIDE SEQUENCE [LARGE SCALE GENOMIC DNA]</scope>
    <source>
        <strain evidence="9 10">APG5</strain>
    </source>
</reference>
<evidence type="ECO:0000256" key="6">
    <source>
        <dbReference type="HAMAP-Rule" id="MF_00267"/>
    </source>
</evidence>
<protein>
    <recommendedName>
        <fullName evidence="6">Probable septum site-determining protein MinC</fullName>
    </recommendedName>
</protein>
<keyword evidence="2 6" id="KW-0132">Cell division</keyword>
<organism evidence="9 10">
    <name type="scientific">Nitrosomonas supralitoralis</name>
    <dbReference type="NCBI Taxonomy" id="2116706"/>
    <lineage>
        <taxon>Bacteria</taxon>
        <taxon>Pseudomonadati</taxon>
        <taxon>Pseudomonadota</taxon>
        <taxon>Betaproteobacteria</taxon>
        <taxon>Nitrosomonadales</taxon>
        <taxon>Nitrosomonadaceae</taxon>
        <taxon>Nitrosomonas</taxon>
    </lineage>
</organism>
<dbReference type="Pfam" id="PF05209">
    <property type="entry name" value="MinC_N"/>
    <property type="match status" value="1"/>
</dbReference>
<sequence>MLNTPPKLEFKSSTFFAPILILYTNDMVAIEQALHDKISLAPDFFKDSPLIIDLREVNKLNLDLDFVELMQLLRRIGFFPVGIRGGNEQQNKQARALSLPIDTVRELGNSIVIGEVQKPENTQQPPAQPEVIAVKEPVQPAAIPPISAATILVTQPIRSGQRIYASGDLIILSQVSAGAEIMAEGNIHVYNTLRGRALAGVHGNTAARIFCFDLQAELISIAGDYKTSEDLNKQTYNHPVQIYLQNHALIIKEIA</sequence>
<keyword evidence="3 6" id="KW-0717">Septation</keyword>
<evidence type="ECO:0000259" key="7">
    <source>
        <dbReference type="Pfam" id="PF03775"/>
    </source>
</evidence>
<keyword evidence="4 6" id="KW-0131">Cell cycle</keyword>
<evidence type="ECO:0000256" key="1">
    <source>
        <dbReference type="ARBA" id="ARBA00006291"/>
    </source>
</evidence>
<dbReference type="GO" id="GO:0051302">
    <property type="term" value="P:regulation of cell division"/>
    <property type="evidence" value="ECO:0007669"/>
    <property type="project" value="InterPro"/>
</dbReference>
<evidence type="ECO:0000313" key="10">
    <source>
        <dbReference type="Proteomes" id="UP000241912"/>
    </source>
</evidence>
<feature type="domain" description="Septum formation inhibitor MinC C-terminal" evidence="7">
    <location>
        <begin position="153"/>
        <end position="251"/>
    </location>
</feature>
<dbReference type="SUPFAM" id="SSF63848">
    <property type="entry name" value="Cell-division inhibitor MinC, C-terminal domain"/>
    <property type="match status" value="1"/>
</dbReference>
<comment type="caution">
    <text evidence="9">The sequence shown here is derived from an EMBL/GenBank/DDBJ whole genome shotgun (WGS) entry which is preliminary data.</text>
</comment>
<dbReference type="EMBL" id="PXXU01000027">
    <property type="protein sequence ID" value="PSJ17120.1"/>
    <property type="molecule type" value="Genomic_DNA"/>
</dbReference>
<dbReference type="NCBIfam" id="TIGR01222">
    <property type="entry name" value="minC"/>
    <property type="match status" value="1"/>
</dbReference>
<dbReference type="InterPro" id="IPR007874">
    <property type="entry name" value="MinC_N"/>
</dbReference>
<keyword evidence="10" id="KW-1185">Reference proteome</keyword>
<comment type="subunit">
    <text evidence="6">Interacts with MinD and FtsZ.</text>
</comment>
<dbReference type="AlphaFoldDB" id="A0A2P7NUH1"/>
<dbReference type="HAMAP" id="MF_00267">
    <property type="entry name" value="MinC"/>
    <property type="match status" value="1"/>
</dbReference>
<dbReference type="GO" id="GO:0000917">
    <property type="term" value="P:division septum assembly"/>
    <property type="evidence" value="ECO:0007669"/>
    <property type="project" value="UniProtKB-KW"/>
</dbReference>
<name>A0A2P7NUH1_9PROT</name>
<evidence type="ECO:0000313" key="9">
    <source>
        <dbReference type="EMBL" id="PSJ17120.1"/>
    </source>
</evidence>
<dbReference type="RefSeq" id="WP_106707123.1">
    <property type="nucleotide sequence ID" value="NZ_PXXU01000027.1"/>
</dbReference>
<dbReference type="Pfam" id="PF03775">
    <property type="entry name" value="MinC_C"/>
    <property type="match status" value="1"/>
</dbReference>
<evidence type="ECO:0000256" key="3">
    <source>
        <dbReference type="ARBA" id="ARBA00023210"/>
    </source>
</evidence>
<comment type="function">
    <text evidence="5 6">Cell division inhibitor that blocks the formation of polar Z ring septums. Rapidly oscillates between the poles of the cell to destabilize FtsZ filaments that have formed before they mature into polar Z rings. Prevents FtsZ polymerization.</text>
</comment>
<dbReference type="InterPro" id="IPR016098">
    <property type="entry name" value="CAP/MinC_C"/>
</dbReference>
<dbReference type="OrthoDB" id="9794530at2"/>
<dbReference type="Gene3D" id="3.30.70.260">
    <property type="match status" value="1"/>
</dbReference>
<dbReference type="Proteomes" id="UP000241912">
    <property type="component" value="Unassembled WGS sequence"/>
</dbReference>
<dbReference type="PANTHER" id="PTHR34108">
    <property type="entry name" value="SEPTUM SITE-DETERMINING PROTEIN MINC"/>
    <property type="match status" value="1"/>
</dbReference>
<accession>A0A2P7NUH1</accession>
<dbReference type="InterPro" id="IPR005526">
    <property type="entry name" value="Septum_form_inhib_MinC_C"/>
</dbReference>